<keyword evidence="4" id="KW-1185">Reference proteome</keyword>
<feature type="domain" description="ChsH2 C-terminal OB-fold" evidence="1">
    <location>
        <begin position="56"/>
        <end position="119"/>
    </location>
</feature>
<evidence type="ECO:0000313" key="3">
    <source>
        <dbReference type="EMBL" id="PSM39020.1"/>
    </source>
</evidence>
<reference evidence="3 4" key="1">
    <citation type="submission" date="2018-03" db="EMBL/GenBank/DDBJ databases">
        <title>Streptomyces dioscori sp. nov., a novel endophytic actinobacterium isolated from bulbil of Dioscorea bulbifera L.</title>
        <authorList>
            <person name="Zhikuan W."/>
        </authorList>
    </citation>
    <scope>NUCLEOTIDE SEQUENCE [LARGE SCALE GENOMIC DNA]</scope>
    <source>
        <strain evidence="3 4">A217</strain>
    </source>
</reference>
<gene>
    <name evidence="3" type="ORF">C6Y14_33920</name>
</gene>
<dbReference type="Pfam" id="PF12172">
    <property type="entry name" value="zf-ChsH2"/>
    <property type="match status" value="1"/>
</dbReference>
<feature type="domain" description="ChsH2 rubredoxin-like zinc ribbon" evidence="2">
    <location>
        <begin position="19"/>
        <end position="53"/>
    </location>
</feature>
<sequence>MSPAMRPLPRPTDLSRPFWDGCLGGRLLVQRCANCERCFFIPSAFCPHCLDTDYAWVESSGRGHVVTFTVVWRPPTPAFDPPYVVAVIRLEEEYEMFTNIVGAEPDTDLIGAAVRVRFHQESADVALPFFELAAATGRRP</sequence>
<dbReference type="InterPro" id="IPR012340">
    <property type="entry name" value="NA-bd_OB-fold"/>
</dbReference>
<dbReference type="EMBL" id="PYBJ01000027">
    <property type="protein sequence ID" value="PSM39020.1"/>
    <property type="molecule type" value="Genomic_DNA"/>
</dbReference>
<dbReference type="Proteomes" id="UP000240429">
    <property type="component" value="Unassembled WGS sequence"/>
</dbReference>
<dbReference type="Gene3D" id="6.10.30.10">
    <property type="match status" value="1"/>
</dbReference>
<accession>A0A2P8PYE9</accession>
<protein>
    <recommendedName>
        <fullName evidence="5">DNA-binding protein</fullName>
    </recommendedName>
</protein>
<dbReference type="InterPro" id="IPR052513">
    <property type="entry name" value="Thioester_dehydratase-like"/>
</dbReference>
<evidence type="ECO:0000259" key="2">
    <source>
        <dbReference type="Pfam" id="PF12172"/>
    </source>
</evidence>
<dbReference type="OrthoDB" id="7470921at2"/>
<evidence type="ECO:0008006" key="5">
    <source>
        <dbReference type="Google" id="ProtNLM"/>
    </source>
</evidence>
<evidence type="ECO:0000259" key="1">
    <source>
        <dbReference type="Pfam" id="PF01796"/>
    </source>
</evidence>
<proteinExistence type="predicted"/>
<organism evidence="3 4">
    <name type="scientific">Streptomyces dioscori</name>
    <dbReference type="NCBI Taxonomy" id="2109333"/>
    <lineage>
        <taxon>Bacteria</taxon>
        <taxon>Bacillati</taxon>
        <taxon>Actinomycetota</taxon>
        <taxon>Actinomycetes</taxon>
        <taxon>Kitasatosporales</taxon>
        <taxon>Streptomycetaceae</taxon>
        <taxon>Streptomyces</taxon>
        <taxon>Streptomyces aurantiacus group</taxon>
    </lineage>
</organism>
<comment type="caution">
    <text evidence="3">The sequence shown here is derived from an EMBL/GenBank/DDBJ whole genome shotgun (WGS) entry which is preliminary data.</text>
</comment>
<evidence type="ECO:0000313" key="4">
    <source>
        <dbReference type="Proteomes" id="UP000240429"/>
    </source>
</evidence>
<dbReference type="AlphaFoldDB" id="A0A2P8PYE9"/>
<dbReference type="InterPro" id="IPR022002">
    <property type="entry name" value="ChsH2_Znr"/>
</dbReference>
<dbReference type="InterPro" id="IPR002878">
    <property type="entry name" value="ChsH2_C"/>
</dbReference>
<dbReference type="PANTHER" id="PTHR34075">
    <property type="entry name" value="BLR3430 PROTEIN"/>
    <property type="match status" value="1"/>
</dbReference>
<dbReference type="PANTHER" id="PTHR34075:SF5">
    <property type="entry name" value="BLR3430 PROTEIN"/>
    <property type="match status" value="1"/>
</dbReference>
<dbReference type="SUPFAM" id="SSF50249">
    <property type="entry name" value="Nucleic acid-binding proteins"/>
    <property type="match status" value="1"/>
</dbReference>
<name>A0A2P8PYE9_9ACTN</name>
<dbReference type="Pfam" id="PF01796">
    <property type="entry name" value="OB_ChsH2_C"/>
    <property type="match status" value="1"/>
</dbReference>